<dbReference type="SUPFAM" id="SSF51182">
    <property type="entry name" value="RmlC-like cupins"/>
    <property type="match status" value="1"/>
</dbReference>
<dbReference type="EMBL" id="CP125967">
    <property type="protein sequence ID" value="WWO38232.1"/>
    <property type="molecule type" value="Genomic_DNA"/>
</dbReference>
<organism evidence="1 2">
    <name type="scientific">Pectobacterium cacticida</name>
    <dbReference type="NCBI Taxonomy" id="69221"/>
    <lineage>
        <taxon>Bacteria</taxon>
        <taxon>Pseudomonadati</taxon>
        <taxon>Pseudomonadota</taxon>
        <taxon>Gammaproteobacteria</taxon>
        <taxon>Enterobacterales</taxon>
        <taxon>Pectobacteriaceae</taxon>
        <taxon>Pectobacterium</taxon>
    </lineage>
</organism>
<keyword evidence="2" id="KW-1185">Reference proteome</keyword>
<evidence type="ECO:0000313" key="1">
    <source>
        <dbReference type="EMBL" id="WWO38232.1"/>
    </source>
</evidence>
<accession>A0ABZ2GAI8</accession>
<evidence type="ECO:0000313" key="2">
    <source>
        <dbReference type="Proteomes" id="UP001379444"/>
    </source>
</evidence>
<dbReference type="RefSeq" id="WP_264497726.1">
    <property type="nucleotide sequence ID" value="NZ_CP109947.1"/>
</dbReference>
<protein>
    <submittedName>
        <fullName evidence="1">Uncharacterized protein</fullName>
    </submittedName>
</protein>
<dbReference type="Gene3D" id="2.60.120.10">
    <property type="entry name" value="Jelly Rolls"/>
    <property type="match status" value="1"/>
</dbReference>
<reference evidence="1 2" key="1">
    <citation type="journal article" date="2024" name="Front. Plant Sci.">
        <title>Comprehensive phenomic and genomic studies of the species, Pectobacterium cacticida and proposal for reclassification as Alcorniella cacticida comb. nov.</title>
        <authorList>
            <person name="Jonca J."/>
            <person name="Pirhonen M."/>
            <person name="Waleron M.M."/>
            <person name="Gawor J."/>
            <person name="Mrozik A."/>
            <person name="Smoktunowicz M."/>
            <person name="Waleron K."/>
            <person name="Waleron M."/>
        </authorList>
    </citation>
    <scope>NUCLEOTIDE SEQUENCE [LARGE SCALE GENOMIC DNA]</scope>
    <source>
        <strain evidence="1 2">DPMP6</strain>
    </source>
</reference>
<dbReference type="Proteomes" id="UP001379444">
    <property type="component" value="Chromosome"/>
</dbReference>
<proteinExistence type="predicted"/>
<gene>
    <name evidence="1" type="ORF">QNA12_17305</name>
</gene>
<name>A0ABZ2GAI8_9GAMM</name>
<dbReference type="InterPro" id="IPR014710">
    <property type="entry name" value="RmlC-like_jellyroll"/>
</dbReference>
<sequence length="229" mass="26504">MKRLIDNLSKKNNVVLKQQELVDMLTRYTSPIEIQEYLGDLLSKGELNITGYEHQLGFYKFIVADVGGRYPRRVRLHFWRRGQIEKDIHDHIASFASIILQGSLTSTKFSISDLGDEYYRQGFVAVGDRCEPSAESAQTIKLIPNSKSTIKMGDVYYLNFNELHCVEPLSICTISLILQDSPVDRNIHVYRARQSTNEVRKSSRSLYIDEKRRILEEMHFQLGEKNVDE</sequence>
<dbReference type="InterPro" id="IPR011051">
    <property type="entry name" value="RmlC_Cupin_sf"/>
</dbReference>